<gene>
    <name evidence="1" type="ORF">BLW93_02355</name>
</gene>
<protein>
    <submittedName>
        <fullName evidence="1">Uncharacterized protein</fullName>
    </submittedName>
</protein>
<dbReference type="EMBL" id="MOEN01000005">
    <property type="protein sequence ID" value="OMH41033.1"/>
    <property type="molecule type" value="Genomic_DNA"/>
</dbReference>
<name>A0A1R1MMP8_9BACT</name>
<dbReference type="AlphaFoldDB" id="A0A1R1MMP8"/>
<dbReference type="STRING" id="1914305.BLW93_02355"/>
<evidence type="ECO:0000313" key="2">
    <source>
        <dbReference type="Proteomes" id="UP000187408"/>
    </source>
</evidence>
<comment type="caution">
    <text evidence="1">The sequence shown here is derived from an EMBL/GenBank/DDBJ whole genome shotgun (WGS) entry which is preliminary data.</text>
</comment>
<dbReference type="PROSITE" id="PS52050">
    <property type="entry name" value="WYL"/>
    <property type="match status" value="1"/>
</dbReference>
<dbReference type="Proteomes" id="UP000187408">
    <property type="component" value="Unassembled WGS sequence"/>
</dbReference>
<organism evidence="1 2">
    <name type="scientific">Desulfurobacterium indicum</name>
    <dbReference type="NCBI Taxonomy" id="1914305"/>
    <lineage>
        <taxon>Bacteria</taxon>
        <taxon>Pseudomonadati</taxon>
        <taxon>Aquificota</taxon>
        <taxon>Aquificia</taxon>
        <taxon>Desulfurobacteriales</taxon>
        <taxon>Desulfurobacteriaceae</taxon>
        <taxon>Desulfurobacterium</taxon>
    </lineage>
</organism>
<sequence>MAAEEHHRVEFLLEILKILLQSRNFIKTRDIHEQLFARGILSDTNPAGKDRRKLNRALQFLENIGYAESKYPEIKGRKSQEWRANQRAFPVLTSITEEELTSLLTFSSFIPENYKNLEIFKPFVNLIKRLRKEFNREKLERIEFSFVYEPQFLEKFVDINQKELNMIYHAIIEGKSLIVSYKGSDFFKIQPLKVFVYNGIMYLCALIENKTFRTFHISGLKIIDEHPEKPDKFLSRKFRKTTFLFEEEKPFLFGAKVAFKESLSFFKNPLLFPTQFYLKKEEDKHFEVFLVGFTGYRFASRFLVEEIIEIIPPDKRIIKEAKEKKLVKCHPELSHSLKENRKRFQSFLKTFDTLIKQRQKLISSIDCL</sequence>
<accession>A0A1R1MMP8</accession>
<keyword evidence="2" id="KW-1185">Reference proteome</keyword>
<evidence type="ECO:0000313" key="1">
    <source>
        <dbReference type="EMBL" id="OMH41033.1"/>
    </source>
</evidence>
<reference evidence="1 2" key="1">
    <citation type="submission" date="2016-10" db="EMBL/GenBank/DDBJ databases">
        <title>Genome sequence of a sulfur-reducing bacterium Desulfurobacterium indicum K6013.</title>
        <authorList>
            <person name="Cao J."/>
            <person name="Shao Z."/>
            <person name="Alain K."/>
            <person name="Jebbar M."/>
        </authorList>
    </citation>
    <scope>NUCLEOTIDE SEQUENCE [LARGE SCALE GENOMIC DNA]</scope>
    <source>
        <strain evidence="1 2">K6013</strain>
    </source>
</reference>
<dbReference type="OrthoDB" id="12749at2"/>
<dbReference type="RefSeq" id="WP_076712512.1">
    <property type="nucleotide sequence ID" value="NZ_MOEN01000005.1"/>
</dbReference>
<proteinExistence type="predicted"/>